<dbReference type="RefSeq" id="XP_025527787.1">
    <property type="nucleotide sequence ID" value="XM_025677780.1"/>
</dbReference>
<name>A0A8T8X1C2_ASPJA</name>
<reference evidence="1 2" key="1">
    <citation type="submission" date="2018-02" db="EMBL/GenBank/DDBJ databases">
        <title>The genomes of Aspergillus section Nigri reveals drivers in fungal speciation.</title>
        <authorList>
            <consortium name="DOE Joint Genome Institute"/>
            <person name="Vesth T.C."/>
            <person name="Nybo J."/>
            <person name="Theobald S."/>
            <person name="Brandl J."/>
            <person name="Frisvad J.C."/>
            <person name="Nielsen K.F."/>
            <person name="Lyhne E.K."/>
            <person name="Kogle M.E."/>
            <person name="Kuo A."/>
            <person name="Riley R."/>
            <person name="Clum A."/>
            <person name="Nolan M."/>
            <person name="Lipzen A."/>
            <person name="Salamov A."/>
            <person name="Henrissat B."/>
            <person name="Wiebenga A."/>
            <person name="De vries R.P."/>
            <person name="Grigoriev I.V."/>
            <person name="Mortensen U.H."/>
            <person name="Andersen M.R."/>
            <person name="Baker S.E."/>
        </authorList>
    </citation>
    <scope>NUCLEOTIDE SEQUENCE [LARGE SCALE GENOMIC DNA]</scope>
    <source>
        <strain evidence="1 2">CBS 114.51</strain>
    </source>
</reference>
<organism evidence="1 2">
    <name type="scientific">Aspergillus japonicus CBS 114.51</name>
    <dbReference type="NCBI Taxonomy" id="1448312"/>
    <lineage>
        <taxon>Eukaryota</taxon>
        <taxon>Fungi</taxon>
        <taxon>Dikarya</taxon>
        <taxon>Ascomycota</taxon>
        <taxon>Pezizomycotina</taxon>
        <taxon>Eurotiomycetes</taxon>
        <taxon>Eurotiomycetidae</taxon>
        <taxon>Eurotiales</taxon>
        <taxon>Aspergillaceae</taxon>
        <taxon>Aspergillus</taxon>
        <taxon>Aspergillus subgen. Circumdati</taxon>
    </lineage>
</organism>
<accession>A0A8T8X1C2</accession>
<dbReference type="GeneID" id="37181473"/>
<sequence>MVREAVSRGYSRRKRSPSQFALLLVTQLHHFCAVSHPILPTVHLPYATLVHRLITFHSPSPIESGRDRHTTCG</sequence>
<dbReference type="Proteomes" id="UP000249497">
    <property type="component" value="Unassembled WGS sequence"/>
</dbReference>
<dbReference type="AlphaFoldDB" id="A0A8T8X1C2"/>
<evidence type="ECO:0000313" key="2">
    <source>
        <dbReference type="Proteomes" id="UP000249497"/>
    </source>
</evidence>
<protein>
    <submittedName>
        <fullName evidence="1">Uncharacterized protein</fullName>
    </submittedName>
</protein>
<proteinExistence type="predicted"/>
<keyword evidence="2" id="KW-1185">Reference proteome</keyword>
<gene>
    <name evidence="1" type="ORF">BO86DRAFT_90569</name>
</gene>
<dbReference type="EMBL" id="KZ824792">
    <property type="protein sequence ID" value="RAH81893.1"/>
    <property type="molecule type" value="Genomic_DNA"/>
</dbReference>
<evidence type="ECO:0000313" key="1">
    <source>
        <dbReference type="EMBL" id="RAH81893.1"/>
    </source>
</evidence>